<keyword evidence="2" id="KW-1185">Reference proteome</keyword>
<organism evidence="1 2">
    <name type="scientific">Bradyrhizobium macuxiense</name>
    <dbReference type="NCBI Taxonomy" id="1755647"/>
    <lineage>
        <taxon>Bacteria</taxon>
        <taxon>Pseudomonadati</taxon>
        <taxon>Pseudomonadota</taxon>
        <taxon>Alphaproteobacteria</taxon>
        <taxon>Hyphomicrobiales</taxon>
        <taxon>Nitrobacteraceae</taxon>
        <taxon>Bradyrhizobium</taxon>
    </lineage>
</organism>
<reference evidence="1 2" key="1">
    <citation type="submission" date="2015-11" db="EMBL/GenBank/DDBJ databases">
        <title>Draft Genome Sequence of the Strain BR 10303 (Bradyrhizobium sp.) isolated from nodules of Centrolobium paraense.</title>
        <authorList>
            <person name="Zelli J.E."/>
            <person name="Simoes-Araujo J.L."/>
            <person name="Barauna A.C."/>
            <person name="Silva K."/>
        </authorList>
    </citation>
    <scope>NUCLEOTIDE SEQUENCE [LARGE SCALE GENOMIC DNA]</scope>
    <source>
        <strain evidence="1 2">BR 10303</strain>
    </source>
</reference>
<evidence type="ECO:0000313" key="1">
    <source>
        <dbReference type="EMBL" id="KWV58164.1"/>
    </source>
</evidence>
<evidence type="ECO:0000313" key="2">
    <source>
        <dbReference type="Proteomes" id="UP000057737"/>
    </source>
</evidence>
<gene>
    <name evidence="1" type="ORF">AS156_35720</name>
</gene>
<name>A0A109JZS4_9BRAD</name>
<protein>
    <submittedName>
        <fullName evidence="1">Uncharacterized protein</fullName>
    </submittedName>
</protein>
<dbReference type="EMBL" id="LNCU01000039">
    <property type="protein sequence ID" value="KWV58164.1"/>
    <property type="molecule type" value="Genomic_DNA"/>
</dbReference>
<proteinExistence type="predicted"/>
<sequence>MAGTRIEDIKPLVWREFRRTPADLDHSPVRSEADVNDDLLRIHSVSFFGTFTDLRPEEPDRDGLASSSSLDIKPRRGALAYAAIKLLIVIAHHLGGSFAACRDE</sequence>
<dbReference type="Proteomes" id="UP000057737">
    <property type="component" value="Unassembled WGS sequence"/>
</dbReference>
<dbReference type="AlphaFoldDB" id="A0A109JZS4"/>
<dbReference type="RefSeq" id="WP_066503868.1">
    <property type="nucleotide sequence ID" value="NZ_LNCU01000039.1"/>
</dbReference>
<comment type="caution">
    <text evidence="1">The sequence shown here is derived from an EMBL/GenBank/DDBJ whole genome shotgun (WGS) entry which is preliminary data.</text>
</comment>
<accession>A0A109JZS4</accession>